<name>A0ABS4D5G6_9CHLR</name>
<comment type="caution">
    <text evidence="2">The sequence shown here is derived from an EMBL/GenBank/DDBJ whole genome shotgun (WGS) entry which is preliminary data.</text>
</comment>
<dbReference type="InterPro" id="IPR006311">
    <property type="entry name" value="TAT_signal"/>
</dbReference>
<dbReference type="PANTHER" id="PTHR42783:SF3">
    <property type="entry name" value="GLUTAMATE SYNTHASE [NADPH] SMALL CHAIN-RELATED"/>
    <property type="match status" value="1"/>
</dbReference>
<dbReference type="CDD" id="cd02784">
    <property type="entry name" value="MopB_CT_PHLH"/>
    <property type="match status" value="1"/>
</dbReference>
<evidence type="ECO:0000259" key="1">
    <source>
        <dbReference type="PROSITE" id="PS51379"/>
    </source>
</evidence>
<dbReference type="EMBL" id="SIJK02000003">
    <property type="protein sequence ID" value="MBP1464676.1"/>
    <property type="molecule type" value="Genomic_DNA"/>
</dbReference>
<dbReference type="Proteomes" id="UP001193081">
    <property type="component" value="Unassembled WGS sequence"/>
</dbReference>
<dbReference type="SUPFAM" id="SSF53706">
    <property type="entry name" value="Formate dehydrogenase/DMSO reductase, domains 1-3"/>
    <property type="match status" value="1"/>
</dbReference>
<dbReference type="PROSITE" id="PS51379">
    <property type="entry name" value="4FE4S_FER_2"/>
    <property type="match status" value="1"/>
</dbReference>
<organism evidence="2 3">
    <name type="scientific">Candidatus Chloroploca mongolica</name>
    <dbReference type="NCBI Taxonomy" id="2528176"/>
    <lineage>
        <taxon>Bacteria</taxon>
        <taxon>Bacillati</taxon>
        <taxon>Chloroflexota</taxon>
        <taxon>Chloroflexia</taxon>
        <taxon>Chloroflexales</taxon>
        <taxon>Chloroflexineae</taxon>
        <taxon>Oscillochloridaceae</taxon>
        <taxon>Candidatus Chloroploca</taxon>
    </lineage>
</organism>
<dbReference type="PROSITE" id="PS51318">
    <property type="entry name" value="TAT"/>
    <property type="match status" value="1"/>
</dbReference>
<sequence length="1040" mass="112983">MTSTTPNSDLEAIREQLRSSNGKQFWRSLDQLADTPEFRELVEREFPRGASEMPDPVTRRTFLKLMGASLALAGVTGCTYMRPEQIAPFVQQPEGRVPGIPQFFASAVTLNGYASGVLVRSNDGRPTKIEGNPLHPASLGATDIFTQAEILTMYDPDRSQTVLNAGASSSWDDFVTTVNNSLAAQGATQGAGLRLLTPTVTSPTLAAQLAAFQAAFPQARWYQYEPMNRDNVYEGALLAFGEYVSTRYNFAQANVVVALDADFLAPGPGFLPYARAFVDARRVTKESTTMNRLYVVEASPSTTGATADHRLPLKASEVASVAAAILARLGTGSAPALSPDATAFVDAVVADLQAQPGSSLVMAGDQQPPQVHALAHAINAALGNVGQTVIYTEPVEARPTRQVGELANLINEVNAGLVEALFILGGNPVYDAPGDLRFADAMQQVSLTVHHSLFVNETSNLATWHIPATHTLETWSDARAFDGTVSFIQPLIEPLYGGKTVHQVMAALLRQPEASAYDLVRAYWQTSELANGSFEAFWQTSLANGVINGSAAPTVTPALQLGAIQLPPVAEGLEVVFRPDPSIWDGSYANNGWLMELPRPLNKLVWDNAALMNASTAIRLLGLPFSVDDLHKSDELERSNALEQLTSANGTVVTIEYRGGTMQMPLWITPGHAEDSITVTLGYGRTAAGRVGDGVGVNVYPLRTSDALWFGTGAQAVNSGRNYQLVSTQNHWTMMERDIYRVGIFERFKEDPKYIAKKVYQHHYGKDTPGPGTEGYVGLQPGVDYTGRNAWGMTINLNACIGCNACIAACQAENNIPVVGKDQVAVGREMHWLRIDRYFAGADLDNPSTFLLPLGCVQCEHAPCEVVCPVAATVHDYEGLNNMVYNRCVGTKYCSNNCPYKVRRFNFFQYTDLNTASFQLMRNPDVTVRNRGVMEKCTYCVQRISAARQAAKRAAVAAGQQEYVIEDEVIATACEAACPTQAIVFGDINDPGSRVAKWKAEGHNYKFLGLLNTFPRTTYLARVRNPNATLEHEEDDEHAG</sequence>
<dbReference type="PANTHER" id="PTHR42783">
    <property type="entry name" value="GLUTAMATE SYNTHASE [NADPH] SMALL CHAIN"/>
    <property type="match status" value="1"/>
</dbReference>
<dbReference type="Gene3D" id="3.30.70.20">
    <property type="match status" value="2"/>
</dbReference>
<dbReference type="SUPFAM" id="SSF54862">
    <property type="entry name" value="4Fe-4S ferredoxins"/>
    <property type="match status" value="1"/>
</dbReference>
<keyword evidence="3" id="KW-1185">Reference proteome</keyword>
<evidence type="ECO:0000313" key="3">
    <source>
        <dbReference type="Proteomes" id="UP001193081"/>
    </source>
</evidence>
<dbReference type="Gene3D" id="3.40.50.740">
    <property type="match status" value="1"/>
</dbReference>
<dbReference type="NCBIfam" id="TIGR04519">
    <property type="entry name" value="MoCo_extend_TAT"/>
    <property type="match status" value="1"/>
</dbReference>
<reference evidence="2 3" key="1">
    <citation type="submission" date="2021-03" db="EMBL/GenBank/DDBJ databases">
        <authorList>
            <person name="Grouzdev D.S."/>
        </authorList>
    </citation>
    <scope>NUCLEOTIDE SEQUENCE [LARGE SCALE GENOMIC DNA]</scope>
    <source>
        <strain evidence="2 3">M50-1</strain>
    </source>
</reference>
<dbReference type="Gene3D" id="2.20.25.90">
    <property type="entry name" value="ADC-like domains"/>
    <property type="match status" value="1"/>
</dbReference>
<gene>
    <name evidence="2" type="ORF">EYB53_003030</name>
</gene>
<dbReference type="InterPro" id="IPR030948">
    <property type="entry name" value="TAT_var_transloc_signal_dom"/>
</dbReference>
<dbReference type="InterPro" id="IPR017896">
    <property type="entry name" value="4Fe4S_Fe-S-bd"/>
</dbReference>
<protein>
    <submittedName>
        <fullName evidence="2">TAT-variant-translocated molybdopterin oxidoreductase</fullName>
    </submittedName>
</protein>
<dbReference type="RefSeq" id="WP_135476584.1">
    <property type="nucleotide sequence ID" value="NZ_SIJK02000003.1"/>
</dbReference>
<accession>A0ABS4D5G6</accession>
<evidence type="ECO:0000313" key="2">
    <source>
        <dbReference type="EMBL" id="MBP1464676.1"/>
    </source>
</evidence>
<proteinExistence type="predicted"/>
<feature type="domain" description="4Fe-4S ferredoxin-type" evidence="1">
    <location>
        <begin position="791"/>
        <end position="821"/>
    </location>
</feature>
<dbReference type="CDD" id="cd10551">
    <property type="entry name" value="PsrB"/>
    <property type="match status" value="1"/>
</dbReference>